<dbReference type="UniPathway" id="UPA00031">
    <property type="reaction ID" value="UER00007"/>
</dbReference>
<gene>
    <name evidence="10" type="primary">hisE</name>
    <name evidence="11" type="ORF">DFR28_10519</name>
</gene>
<dbReference type="GO" id="GO:0005524">
    <property type="term" value="F:ATP binding"/>
    <property type="evidence" value="ECO:0007669"/>
    <property type="project" value="UniProtKB-KW"/>
</dbReference>
<keyword evidence="12" id="KW-1185">Reference proteome</keyword>
<evidence type="ECO:0000256" key="10">
    <source>
        <dbReference type="HAMAP-Rule" id="MF_01020"/>
    </source>
</evidence>
<keyword evidence="9 10" id="KW-0368">Histidine biosynthesis</keyword>
<sequence length="135" mass="14940">MAGRRCGPKGPLRHLHLVFYGFLFMASMTSNDTLAQIHAILHERLDADPTSSYVASLYTKGLDAILKKIGEEATETVMAAKDGDTDKIVYEVADLWFHTMVLLAQQGLEPKQVIDELARRMGTSGITEKNSRSES</sequence>
<keyword evidence="7 10" id="KW-0378">Hydrolase</keyword>
<reference evidence="11 12" key="1">
    <citation type="submission" date="2018-06" db="EMBL/GenBank/DDBJ databases">
        <title>Genomic Encyclopedia of Type Strains, Phase IV (KMG-IV): sequencing the most valuable type-strain genomes for metagenomic binning, comparative biology and taxonomic classification.</title>
        <authorList>
            <person name="Goeker M."/>
        </authorList>
    </citation>
    <scope>NUCLEOTIDE SEQUENCE [LARGE SCALE GENOMIC DNA]</scope>
    <source>
        <strain evidence="11 12">DSM 24032</strain>
    </source>
</reference>
<dbReference type="InParanoid" id="A0A395JG38"/>
<evidence type="ECO:0000313" key="12">
    <source>
        <dbReference type="Proteomes" id="UP000253083"/>
    </source>
</evidence>
<evidence type="ECO:0000256" key="5">
    <source>
        <dbReference type="ARBA" id="ARBA00022605"/>
    </source>
</evidence>
<dbReference type="GO" id="GO:0004636">
    <property type="term" value="F:phosphoribosyl-ATP diphosphatase activity"/>
    <property type="evidence" value="ECO:0007669"/>
    <property type="project" value="UniProtKB-UniRule"/>
</dbReference>
<evidence type="ECO:0000256" key="1">
    <source>
        <dbReference type="ARBA" id="ARBA00001460"/>
    </source>
</evidence>
<dbReference type="CDD" id="cd11534">
    <property type="entry name" value="NTP-PPase_HisIE_like"/>
    <property type="match status" value="1"/>
</dbReference>
<dbReference type="PANTHER" id="PTHR42945:SF9">
    <property type="entry name" value="HISTIDINE BIOSYNTHESIS BIFUNCTIONAL PROTEIN HISIE"/>
    <property type="match status" value="1"/>
</dbReference>
<evidence type="ECO:0000256" key="4">
    <source>
        <dbReference type="ARBA" id="ARBA00022490"/>
    </source>
</evidence>
<name>A0A395JG38_9GAMM</name>
<evidence type="ECO:0000256" key="3">
    <source>
        <dbReference type="ARBA" id="ARBA00005204"/>
    </source>
</evidence>
<comment type="subcellular location">
    <subcellularLocation>
        <location evidence="2 10">Cytoplasm</location>
    </subcellularLocation>
</comment>
<evidence type="ECO:0000313" key="11">
    <source>
        <dbReference type="EMBL" id="RBP48681.1"/>
    </source>
</evidence>
<dbReference type="EMBL" id="QNRT01000005">
    <property type="protein sequence ID" value="RBP48681.1"/>
    <property type="molecule type" value="Genomic_DNA"/>
</dbReference>
<dbReference type="NCBIfam" id="TIGR03188">
    <property type="entry name" value="histidine_hisI"/>
    <property type="match status" value="1"/>
</dbReference>
<dbReference type="GO" id="GO:0005737">
    <property type="term" value="C:cytoplasm"/>
    <property type="evidence" value="ECO:0007669"/>
    <property type="project" value="UniProtKB-SubCell"/>
</dbReference>
<dbReference type="NCBIfam" id="NF001611">
    <property type="entry name" value="PRK00400.1-3"/>
    <property type="match status" value="1"/>
</dbReference>
<evidence type="ECO:0000256" key="7">
    <source>
        <dbReference type="ARBA" id="ARBA00022801"/>
    </source>
</evidence>
<dbReference type="EC" id="3.6.1.31" evidence="10"/>
<dbReference type="Gene3D" id="1.10.287.1080">
    <property type="entry name" value="MazG-like"/>
    <property type="match status" value="1"/>
</dbReference>
<evidence type="ECO:0000256" key="9">
    <source>
        <dbReference type="ARBA" id="ARBA00023102"/>
    </source>
</evidence>
<comment type="similarity">
    <text evidence="10">Belongs to the PRA-PH family.</text>
</comment>
<accession>A0A395JG38</accession>
<organism evidence="11 12">
    <name type="scientific">Arenicella xantha</name>
    <dbReference type="NCBI Taxonomy" id="644221"/>
    <lineage>
        <taxon>Bacteria</taxon>
        <taxon>Pseudomonadati</taxon>
        <taxon>Pseudomonadota</taxon>
        <taxon>Gammaproteobacteria</taxon>
        <taxon>Arenicellales</taxon>
        <taxon>Arenicellaceae</taxon>
        <taxon>Arenicella</taxon>
    </lineage>
</organism>
<dbReference type="FunFam" id="1.10.287.1080:FF:000002">
    <property type="entry name" value="Histidine biosynthesis bifunctional protein HisIE"/>
    <property type="match status" value="1"/>
</dbReference>
<keyword evidence="8 10" id="KW-0067">ATP-binding</keyword>
<comment type="catalytic activity">
    <reaction evidence="1 10">
        <text>1-(5-phospho-beta-D-ribosyl)-ATP + H2O = 1-(5-phospho-beta-D-ribosyl)-5'-AMP + diphosphate + H(+)</text>
        <dbReference type="Rhea" id="RHEA:22828"/>
        <dbReference type="ChEBI" id="CHEBI:15377"/>
        <dbReference type="ChEBI" id="CHEBI:15378"/>
        <dbReference type="ChEBI" id="CHEBI:33019"/>
        <dbReference type="ChEBI" id="CHEBI:59457"/>
        <dbReference type="ChEBI" id="CHEBI:73183"/>
        <dbReference type="EC" id="3.6.1.31"/>
    </reaction>
</comment>
<evidence type="ECO:0000256" key="8">
    <source>
        <dbReference type="ARBA" id="ARBA00022840"/>
    </source>
</evidence>
<dbReference type="GO" id="GO:0000105">
    <property type="term" value="P:L-histidine biosynthetic process"/>
    <property type="evidence" value="ECO:0007669"/>
    <property type="project" value="UniProtKB-UniRule"/>
</dbReference>
<dbReference type="InterPro" id="IPR008179">
    <property type="entry name" value="HisE"/>
</dbReference>
<evidence type="ECO:0000256" key="6">
    <source>
        <dbReference type="ARBA" id="ARBA00022741"/>
    </source>
</evidence>
<protein>
    <recommendedName>
        <fullName evidence="10">Phosphoribosyl-ATP pyrophosphatase</fullName>
        <shortName evidence="10">PRA-PH</shortName>
        <ecNumber evidence="10">3.6.1.31</ecNumber>
    </recommendedName>
</protein>
<keyword evidence="5 10" id="KW-0028">Amino-acid biosynthesis</keyword>
<dbReference type="Proteomes" id="UP000253083">
    <property type="component" value="Unassembled WGS sequence"/>
</dbReference>
<comment type="pathway">
    <text evidence="3 10">Amino-acid biosynthesis; L-histidine biosynthesis; L-histidine from 5-phospho-alpha-D-ribose 1-diphosphate: step 2/9.</text>
</comment>
<keyword evidence="6 10" id="KW-0547">Nucleotide-binding</keyword>
<keyword evidence="4 10" id="KW-0963">Cytoplasm</keyword>
<dbReference type="Pfam" id="PF01503">
    <property type="entry name" value="PRA-PH"/>
    <property type="match status" value="1"/>
</dbReference>
<dbReference type="PANTHER" id="PTHR42945">
    <property type="entry name" value="HISTIDINE BIOSYNTHESIS BIFUNCTIONAL PROTEIN"/>
    <property type="match status" value="1"/>
</dbReference>
<dbReference type="HAMAP" id="MF_01020">
    <property type="entry name" value="HisE"/>
    <property type="match status" value="1"/>
</dbReference>
<comment type="caution">
    <text evidence="11">The sequence shown here is derived from an EMBL/GenBank/DDBJ whole genome shotgun (WGS) entry which is preliminary data.</text>
</comment>
<dbReference type="SUPFAM" id="SSF101386">
    <property type="entry name" value="all-alpha NTP pyrophosphatases"/>
    <property type="match status" value="1"/>
</dbReference>
<dbReference type="InterPro" id="IPR021130">
    <property type="entry name" value="PRib-ATP_PPHydrolase-like"/>
</dbReference>
<proteinExistence type="inferred from homology"/>
<dbReference type="AlphaFoldDB" id="A0A395JG38"/>
<evidence type="ECO:0000256" key="2">
    <source>
        <dbReference type="ARBA" id="ARBA00004496"/>
    </source>
</evidence>